<protein>
    <recommendedName>
        <fullName evidence="2">Right handed beta helix domain-containing protein</fullName>
    </recommendedName>
</protein>
<keyword evidence="4" id="KW-1185">Reference proteome</keyword>
<name>A0ABS4LJR4_9ACTN</name>
<dbReference type="InterPro" id="IPR011050">
    <property type="entry name" value="Pectin_lyase_fold/virulence"/>
</dbReference>
<feature type="chain" id="PRO_5047015622" description="Right handed beta helix domain-containing protein" evidence="1">
    <location>
        <begin position="28"/>
        <end position="556"/>
    </location>
</feature>
<dbReference type="SUPFAM" id="SSF51126">
    <property type="entry name" value="Pectin lyase-like"/>
    <property type="match status" value="1"/>
</dbReference>
<gene>
    <name evidence="3" type="ORF">J2Z21_000461</name>
</gene>
<dbReference type="Pfam" id="PF13229">
    <property type="entry name" value="Beta_helix"/>
    <property type="match status" value="1"/>
</dbReference>
<sequence length="556" mass="58297">MRRRNDYRVVLCASALLLAGCSMPAPHVPVLENPRGGRTFYLSPDGSDKDDGRTPQTAWRTLRRADAVRLKPGDRLLLKGGARFPGTLSIGPGDAGNARKPVVIDSYGDGRAVITAVGTRGIEVYNTSGIVIRNLVLAGDATSYRSQDGIGFVSDLPGQRKLPYVRVTGVDVSGFRNGIRLHGGRAGSGFRDVVIDDCAVHGNKDAGLVSDGPAFDTQAPVYAHEQMTVSKVMAFKNDGDPKAGDHNTGSGIVLGSVRHAVVEGSDAHDNGALSDPNAMEGPEGIWTYDSTRVVFQRNVAYSNHTGSQADGGGFGLDNNVSYSLMQYNLSYGNDGAGFLAYSAVPNKAHKDNAIRYNISEDNARKLQDYGGIVALGTRVSNLAIYQNTVLARANGTARAPALRLQPNLGAVSVRNNVFVTDGSPVVSVQGTFDTTEVEMQGNDYHSPKGLSLQWGQSLYSDLAAWRGETGQEMQGSRATGTGADPCLAEVPLPANGPDLRGSGPMRGALASQCAQALAGAAVDLRTVSVDPGPVDYVGAPLSGSPGLGAVQVATRT</sequence>
<feature type="domain" description="Right handed beta helix" evidence="2">
    <location>
        <begin position="246"/>
        <end position="390"/>
    </location>
</feature>
<dbReference type="Gene3D" id="2.160.20.10">
    <property type="entry name" value="Single-stranded right-handed beta-helix, Pectin lyase-like"/>
    <property type="match status" value="1"/>
</dbReference>
<evidence type="ECO:0000313" key="4">
    <source>
        <dbReference type="Proteomes" id="UP001519309"/>
    </source>
</evidence>
<accession>A0ABS4LJR4</accession>
<evidence type="ECO:0000313" key="3">
    <source>
        <dbReference type="EMBL" id="MBP2047539.1"/>
    </source>
</evidence>
<dbReference type="InterPro" id="IPR039448">
    <property type="entry name" value="Beta_helix"/>
</dbReference>
<dbReference type="Proteomes" id="UP001519309">
    <property type="component" value="Unassembled WGS sequence"/>
</dbReference>
<comment type="caution">
    <text evidence="3">The sequence shown here is derived from an EMBL/GenBank/DDBJ whole genome shotgun (WGS) entry which is preliminary data.</text>
</comment>
<dbReference type="RefSeq" id="WP_237281692.1">
    <property type="nucleotide sequence ID" value="NZ_CP016279.1"/>
</dbReference>
<dbReference type="EMBL" id="JAGGLP010000001">
    <property type="protein sequence ID" value="MBP2047539.1"/>
    <property type="molecule type" value="Genomic_DNA"/>
</dbReference>
<dbReference type="PROSITE" id="PS51257">
    <property type="entry name" value="PROKAR_LIPOPROTEIN"/>
    <property type="match status" value="1"/>
</dbReference>
<evidence type="ECO:0000259" key="2">
    <source>
        <dbReference type="Pfam" id="PF13229"/>
    </source>
</evidence>
<feature type="signal peptide" evidence="1">
    <location>
        <begin position="1"/>
        <end position="27"/>
    </location>
</feature>
<dbReference type="InterPro" id="IPR012334">
    <property type="entry name" value="Pectin_lyas_fold"/>
</dbReference>
<dbReference type="SMART" id="SM00710">
    <property type="entry name" value="PbH1"/>
    <property type="match status" value="7"/>
</dbReference>
<proteinExistence type="predicted"/>
<organism evidence="3 4">
    <name type="scientific">Streptomyces griseochromogenes</name>
    <dbReference type="NCBI Taxonomy" id="68214"/>
    <lineage>
        <taxon>Bacteria</taxon>
        <taxon>Bacillati</taxon>
        <taxon>Actinomycetota</taxon>
        <taxon>Actinomycetes</taxon>
        <taxon>Kitasatosporales</taxon>
        <taxon>Streptomycetaceae</taxon>
        <taxon>Streptomyces</taxon>
    </lineage>
</organism>
<keyword evidence="1" id="KW-0732">Signal</keyword>
<evidence type="ECO:0000256" key="1">
    <source>
        <dbReference type="SAM" id="SignalP"/>
    </source>
</evidence>
<dbReference type="InterPro" id="IPR006626">
    <property type="entry name" value="PbH1"/>
</dbReference>
<reference evidence="3 4" key="1">
    <citation type="submission" date="2021-03" db="EMBL/GenBank/DDBJ databases">
        <title>Genomic Encyclopedia of Type Strains, Phase IV (KMG-IV): sequencing the most valuable type-strain genomes for metagenomic binning, comparative biology and taxonomic classification.</title>
        <authorList>
            <person name="Goeker M."/>
        </authorList>
    </citation>
    <scope>NUCLEOTIDE SEQUENCE [LARGE SCALE GENOMIC DNA]</scope>
    <source>
        <strain evidence="3 4">DSM 40499</strain>
    </source>
</reference>